<gene>
    <name evidence="1" type="ORF">MBORA_16070</name>
</gene>
<reference evidence="2" key="1">
    <citation type="journal article" date="2016" name="Genome Announc.">
        <title>Draft Genome Sequences of Methanobrevibacter curvatus DSM11111, Methanobrevibacter cuticularis DSM11139, Methanobrevibacter filiformis DSM11501, and Methanobrevibacter oralis DSM7256.</title>
        <authorList>
            <person name="Poehlein A."/>
            <person name="Seedorf H."/>
        </authorList>
    </citation>
    <scope>NUCLEOTIDE SEQUENCE [LARGE SCALE GENOMIC DNA]</scope>
    <source>
        <strain evidence="2">DSM 7256 / JCM 30027 / ZR</strain>
    </source>
</reference>
<dbReference type="STRING" id="66851.MBORA_16070"/>
<name>A0A165ZZ82_METOA</name>
<dbReference type="Proteomes" id="UP000077428">
    <property type="component" value="Unassembled WGS sequence"/>
</dbReference>
<dbReference type="EMBL" id="LWMU01000092">
    <property type="protein sequence ID" value="KZX11362.1"/>
    <property type="molecule type" value="Genomic_DNA"/>
</dbReference>
<accession>A0A165ZZ82</accession>
<evidence type="ECO:0000313" key="2">
    <source>
        <dbReference type="Proteomes" id="UP000077428"/>
    </source>
</evidence>
<dbReference type="AlphaFoldDB" id="A0A165ZZ82"/>
<proteinExistence type="predicted"/>
<sequence length="102" mass="11793">MLLKELLKQYDLDLDLPDFILEIEISSKYSKSELYVKDETFMEFKVKHSHYWGDVLVATLISTLTIDFNSEYIVQDTFTNENNPRSFGGTAYTLDGAIDILN</sequence>
<dbReference type="RefSeq" id="WP_042693451.1">
    <property type="nucleotide sequence ID" value="NZ_CABMAB010000022.1"/>
</dbReference>
<organism evidence="1 2">
    <name type="scientific">Methanobrevibacter oralis</name>
    <dbReference type="NCBI Taxonomy" id="66851"/>
    <lineage>
        <taxon>Archaea</taxon>
        <taxon>Methanobacteriati</taxon>
        <taxon>Methanobacteriota</taxon>
        <taxon>Methanomada group</taxon>
        <taxon>Methanobacteria</taxon>
        <taxon>Methanobacteriales</taxon>
        <taxon>Methanobacteriaceae</taxon>
        <taxon>Methanobrevibacter</taxon>
    </lineage>
</organism>
<comment type="caution">
    <text evidence="1">The sequence shown here is derived from an EMBL/GenBank/DDBJ whole genome shotgun (WGS) entry which is preliminary data.</text>
</comment>
<protein>
    <submittedName>
        <fullName evidence="1">Uncharacterized protein</fullName>
    </submittedName>
</protein>
<evidence type="ECO:0000313" key="1">
    <source>
        <dbReference type="EMBL" id="KZX11362.1"/>
    </source>
</evidence>
<dbReference type="PATRIC" id="fig|66851.6.peg.1747"/>
<keyword evidence="2" id="KW-1185">Reference proteome</keyword>